<evidence type="ECO:0000313" key="2">
    <source>
        <dbReference type="Proteomes" id="UP000093366"/>
    </source>
</evidence>
<organism evidence="1 2">
    <name type="scientific">Pseudoalteromonas luteoviolacea</name>
    <dbReference type="NCBI Taxonomy" id="43657"/>
    <lineage>
        <taxon>Bacteria</taxon>
        <taxon>Pseudomonadati</taxon>
        <taxon>Pseudomonadota</taxon>
        <taxon>Gammaproteobacteria</taxon>
        <taxon>Alteromonadales</taxon>
        <taxon>Pseudoalteromonadaceae</taxon>
        <taxon>Pseudoalteromonas</taxon>
    </lineage>
</organism>
<proteinExistence type="predicted"/>
<name>A0A1C0TX19_9GAMM</name>
<reference evidence="2" key="1">
    <citation type="submission" date="2016-07" db="EMBL/GenBank/DDBJ databases">
        <authorList>
            <person name="Florea S."/>
            <person name="Webb J.S."/>
            <person name="Jaromczyk J."/>
            <person name="Schardl C.L."/>
        </authorList>
    </citation>
    <scope>NUCLEOTIDE SEQUENCE [LARGE SCALE GENOMIC DNA]</scope>
    <source>
        <strain evidence="2">IPB1</strain>
    </source>
</reference>
<accession>A0A1C0TX19</accession>
<dbReference type="RefSeq" id="WP_065789797.1">
    <property type="nucleotide sequence ID" value="NZ_MAUJ01000001.1"/>
</dbReference>
<dbReference type="AlphaFoldDB" id="A0A1C0TX19"/>
<dbReference type="Proteomes" id="UP000093366">
    <property type="component" value="Unassembled WGS sequence"/>
</dbReference>
<comment type="caution">
    <text evidence="1">The sequence shown here is derived from an EMBL/GenBank/DDBJ whole genome shotgun (WGS) entry which is preliminary data.</text>
</comment>
<dbReference type="EMBL" id="MAUJ01000001">
    <property type="protein sequence ID" value="OCQ23784.1"/>
    <property type="molecule type" value="Genomic_DNA"/>
</dbReference>
<evidence type="ECO:0000313" key="1">
    <source>
        <dbReference type="EMBL" id="OCQ23784.1"/>
    </source>
</evidence>
<gene>
    <name evidence="1" type="ORF">A7985_07540</name>
</gene>
<protein>
    <submittedName>
        <fullName evidence="1">Uncharacterized protein</fullName>
    </submittedName>
</protein>
<sequence>MELELEYKILVDENERDEAKLHFLKSLGAGETKKLHIVVGPYKGSSFERRLNDYLNFKLEIASSDVSEKGFFSKKRTTTFKTHPMVISDDAMTNLSHVFYDVILAFDVKVDITAA</sequence>